<reference evidence="1" key="1">
    <citation type="submission" date="2021-01" db="EMBL/GenBank/DDBJ databases">
        <title>Whole genome shotgun sequence of Actinoplanes rishiriensis NBRC 108556.</title>
        <authorList>
            <person name="Komaki H."/>
            <person name="Tamura T."/>
        </authorList>
    </citation>
    <scope>NUCLEOTIDE SEQUENCE</scope>
    <source>
        <strain evidence="1">NBRC 108556</strain>
    </source>
</reference>
<protein>
    <recommendedName>
        <fullName evidence="3">Homeodomain-like domain-containing protein</fullName>
    </recommendedName>
</protein>
<dbReference type="Proteomes" id="UP000636960">
    <property type="component" value="Unassembled WGS sequence"/>
</dbReference>
<dbReference type="AlphaFoldDB" id="A0A919MXY1"/>
<proteinExistence type="predicted"/>
<comment type="caution">
    <text evidence="1">The sequence shown here is derived from an EMBL/GenBank/DDBJ whole genome shotgun (WGS) entry which is preliminary data.</text>
</comment>
<evidence type="ECO:0000313" key="1">
    <source>
        <dbReference type="EMBL" id="GIE99174.1"/>
    </source>
</evidence>
<sequence>MRVDPGLSRSQLMERFGVGNGTLTDWLQGLDPPEWTRRPRARDDLREQAVALRHAGSTVPKIAATLGVSKSTAYQWTKHLPLDRSPAEKAERQRRHMADMREARWEPHRKARDAERVAVHQQLSSWVGELTDRELVLIGTVAYWCEGTREKPWHKSANSMEFINNDPHLILLFLRYVELLGLRRESLTYRLSIHESADIAAATGWWADLAGVSLERFRKASVKTHNPSTVRHHIGDSYRGCLIVRLPKSSRLYWEVEAVMEGIAASGDDWGAASM</sequence>
<dbReference type="Pfam" id="PF13384">
    <property type="entry name" value="HTH_23"/>
    <property type="match status" value="1"/>
</dbReference>
<dbReference type="InterPro" id="IPR009057">
    <property type="entry name" value="Homeodomain-like_sf"/>
</dbReference>
<evidence type="ECO:0008006" key="3">
    <source>
        <dbReference type="Google" id="ProtNLM"/>
    </source>
</evidence>
<keyword evidence="2" id="KW-1185">Reference proteome</keyword>
<dbReference type="SUPFAM" id="SSF46689">
    <property type="entry name" value="Homeodomain-like"/>
    <property type="match status" value="1"/>
</dbReference>
<organism evidence="1 2">
    <name type="scientific">Paractinoplanes rishiriensis</name>
    <dbReference type="NCBI Taxonomy" id="1050105"/>
    <lineage>
        <taxon>Bacteria</taxon>
        <taxon>Bacillati</taxon>
        <taxon>Actinomycetota</taxon>
        <taxon>Actinomycetes</taxon>
        <taxon>Micromonosporales</taxon>
        <taxon>Micromonosporaceae</taxon>
        <taxon>Paractinoplanes</taxon>
    </lineage>
</organism>
<name>A0A919MXY1_9ACTN</name>
<accession>A0A919MXY1</accession>
<dbReference type="Gene3D" id="1.10.10.60">
    <property type="entry name" value="Homeodomain-like"/>
    <property type="match status" value="1"/>
</dbReference>
<dbReference type="EMBL" id="BOMV01000069">
    <property type="protein sequence ID" value="GIE99174.1"/>
    <property type="molecule type" value="Genomic_DNA"/>
</dbReference>
<evidence type="ECO:0000313" key="2">
    <source>
        <dbReference type="Proteomes" id="UP000636960"/>
    </source>
</evidence>
<gene>
    <name evidence="1" type="ORF">Ari01nite_66390</name>
</gene>